<sequence length="47" mass="5822">MLHIYKINNIYCISIQIHQLVQKRQLKHTCSLFDFFPNLFVFYINLY</sequence>
<dbReference type="GeneID" id="33361206"/>
<organism evidence="1">
    <name type="scientific">Kuetzingia canaliculata</name>
    <name type="common">Red alga</name>
    <name type="synonym">Rytiphlaea canaliculata</name>
    <dbReference type="NCBI Taxonomy" id="228262"/>
    <lineage>
        <taxon>Eukaryota</taxon>
        <taxon>Rhodophyta</taxon>
        <taxon>Florideophyceae</taxon>
        <taxon>Rhodymeniophycidae</taxon>
        <taxon>Ceramiales</taxon>
        <taxon>Rhodomelaceae</taxon>
        <taxon>Amansieae</taxon>
        <taxon>Kuetzingia</taxon>
    </lineage>
</organism>
<evidence type="ECO:0000313" key="1">
    <source>
        <dbReference type="EMBL" id="ARW67828.1"/>
    </source>
</evidence>
<keyword evidence="1" id="KW-0934">Plastid</keyword>
<proteinExistence type="predicted"/>
<protein>
    <submittedName>
        <fullName evidence="1">Uncharacterized protein</fullName>
    </submittedName>
</protein>
<dbReference type="EMBL" id="MF101449">
    <property type="protein sequence ID" value="ARW67828.1"/>
    <property type="molecule type" value="Genomic_DNA"/>
</dbReference>
<geneLocation type="chloroplast" evidence="1"/>
<keyword evidence="1" id="KW-0150">Chloroplast</keyword>
<reference evidence="1" key="1">
    <citation type="journal article" date="2017" name="J. Phycol.">
        <title>Analysis of chloroplast genomes and a supermatrix inform reclassification of the Rhodomelaceae (Rhodophyta).</title>
        <authorList>
            <person name="Diaz-Tapia P."/>
            <person name="Maggs C.A."/>
            <person name="West J.A."/>
            <person name="Verbruggen H."/>
        </authorList>
    </citation>
    <scope>NUCLEOTIDE SEQUENCE</scope>
    <source>
        <strain evidence="1">PD1540</strain>
    </source>
</reference>
<accession>A0A1Z1MP50</accession>
<dbReference type="RefSeq" id="YP_009398642.1">
    <property type="nucleotide sequence ID" value="NC_035293.1"/>
</dbReference>
<dbReference type="AlphaFoldDB" id="A0A1Z1MP50"/>
<name>A0A1Z1MP50_KUECA</name>
<gene>
    <name evidence="1" type="primary">orf47</name>
</gene>